<reference evidence="2" key="1">
    <citation type="journal article" date="2019" name="Int. J. Syst. Evol. Microbiol.">
        <title>The Global Catalogue of Microorganisms (GCM) 10K type strain sequencing project: providing services to taxonomists for standard genome sequencing and annotation.</title>
        <authorList>
            <consortium name="The Broad Institute Genomics Platform"/>
            <consortium name="The Broad Institute Genome Sequencing Center for Infectious Disease"/>
            <person name="Wu L."/>
            <person name="Ma J."/>
        </authorList>
    </citation>
    <scope>NUCLEOTIDE SEQUENCE [LARGE SCALE GENOMIC DNA]</scope>
    <source>
        <strain evidence="2">JCM 17695</strain>
    </source>
</reference>
<name>A0ABW2TY11_9PSEU</name>
<dbReference type="EMBL" id="JBHTEY010000004">
    <property type="protein sequence ID" value="MFC7618259.1"/>
    <property type="molecule type" value="Genomic_DNA"/>
</dbReference>
<dbReference type="Proteomes" id="UP001596512">
    <property type="component" value="Unassembled WGS sequence"/>
</dbReference>
<accession>A0ABW2TY11</accession>
<protein>
    <submittedName>
        <fullName evidence="1">Uncharacterized protein</fullName>
    </submittedName>
</protein>
<keyword evidence="2" id="KW-1185">Reference proteome</keyword>
<evidence type="ECO:0000313" key="2">
    <source>
        <dbReference type="Proteomes" id="UP001596512"/>
    </source>
</evidence>
<comment type="caution">
    <text evidence="1">The sequence shown here is derived from an EMBL/GenBank/DDBJ whole genome shotgun (WGS) entry which is preliminary data.</text>
</comment>
<sequence length="104" mass="10884">MLDHLDARMVAVIDRAGRGHVATATADGHFESAFRDVKVLDRRHIAYPGSDGPPPAAVGVLLVDLTGEPVGVHVSGRAREDGGWVVVEVEAARLHSTADVRGAG</sequence>
<gene>
    <name evidence="1" type="ORF">ACFQV2_37670</name>
</gene>
<proteinExistence type="predicted"/>
<evidence type="ECO:0000313" key="1">
    <source>
        <dbReference type="EMBL" id="MFC7618259.1"/>
    </source>
</evidence>
<organism evidence="1 2">
    <name type="scientific">Actinokineospora soli</name>
    <dbReference type="NCBI Taxonomy" id="1048753"/>
    <lineage>
        <taxon>Bacteria</taxon>
        <taxon>Bacillati</taxon>
        <taxon>Actinomycetota</taxon>
        <taxon>Actinomycetes</taxon>
        <taxon>Pseudonocardiales</taxon>
        <taxon>Pseudonocardiaceae</taxon>
        <taxon>Actinokineospora</taxon>
    </lineage>
</organism>